<dbReference type="RefSeq" id="WP_068116727.1">
    <property type="nucleotide sequence ID" value="NZ_CCXJ01000042.1"/>
</dbReference>
<dbReference type="Proteomes" id="UP001240447">
    <property type="component" value="Unassembled WGS sequence"/>
</dbReference>
<name>A0ABT9NIS5_9ACTN</name>
<dbReference type="InterPro" id="IPR011701">
    <property type="entry name" value="MFS"/>
</dbReference>
<protein>
    <submittedName>
        <fullName evidence="7">MFS family permease</fullName>
    </submittedName>
</protein>
<gene>
    <name evidence="7" type="ORF">J2S59_000070</name>
</gene>
<reference evidence="7 8" key="1">
    <citation type="submission" date="2023-07" db="EMBL/GenBank/DDBJ databases">
        <title>Sequencing the genomes of 1000 actinobacteria strains.</title>
        <authorList>
            <person name="Klenk H.-P."/>
        </authorList>
    </citation>
    <scope>NUCLEOTIDE SEQUENCE [LARGE SCALE GENOMIC DNA]</scope>
    <source>
        <strain evidence="7 8">GD13</strain>
    </source>
</reference>
<feature type="transmembrane region" description="Helical" evidence="6">
    <location>
        <begin position="375"/>
        <end position="392"/>
    </location>
</feature>
<evidence type="ECO:0000313" key="8">
    <source>
        <dbReference type="Proteomes" id="UP001240447"/>
    </source>
</evidence>
<feature type="transmembrane region" description="Helical" evidence="6">
    <location>
        <begin position="253"/>
        <end position="275"/>
    </location>
</feature>
<feature type="transmembrane region" description="Helical" evidence="6">
    <location>
        <begin position="221"/>
        <end position="247"/>
    </location>
</feature>
<sequence>MSASRPSLLRRHLAFRRLWLSWCVSNVADSMLFLVLAVWVKDLTGSNGAAAMTFVCFGAPALIAPVLGDMVDRVSRRRLLVVVKLAIVPVLLGLLVVPDAVLLVAVYAVTVAYGAVGYLTAAAQGGLVRDLLDDDDLAAGNGLLSTVDQALRLVAPLLGTGLYALAGPGPVVVLTASCFGVAALILAGLRMTETPPTPADERGGYGAEIVAGAAHLRRTPLLGITLVAVTVGFAATGLLNAVSFAVLEHGLGVPAAMIGLVVSVQGIGAVLAGITVARAIGTWQESAVVRVGLLLLAAGTLPLMTPWLPVALVGLVAIGFGGTWSVVALMTMRQRLTPPTLQGRVGTATNVAITVPQTAVTLVGAALVGLVDHRLLLLVTAVGVALAAMLTWRRTSSTVTGFTAQPQQQEAVS</sequence>
<dbReference type="InterPro" id="IPR036259">
    <property type="entry name" value="MFS_trans_sf"/>
</dbReference>
<evidence type="ECO:0000256" key="3">
    <source>
        <dbReference type="ARBA" id="ARBA00022692"/>
    </source>
</evidence>
<keyword evidence="3 6" id="KW-0812">Transmembrane</keyword>
<evidence type="ECO:0000256" key="5">
    <source>
        <dbReference type="ARBA" id="ARBA00023136"/>
    </source>
</evidence>
<dbReference type="SUPFAM" id="SSF103473">
    <property type="entry name" value="MFS general substrate transporter"/>
    <property type="match status" value="1"/>
</dbReference>
<evidence type="ECO:0000256" key="2">
    <source>
        <dbReference type="ARBA" id="ARBA00022475"/>
    </source>
</evidence>
<evidence type="ECO:0000313" key="7">
    <source>
        <dbReference type="EMBL" id="MDP9820261.1"/>
    </source>
</evidence>
<accession>A0ABT9NIS5</accession>
<keyword evidence="8" id="KW-1185">Reference proteome</keyword>
<feature type="transmembrane region" description="Helical" evidence="6">
    <location>
        <begin position="79"/>
        <end position="98"/>
    </location>
</feature>
<organism evidence="7 8">
    <name type="scientific">Nocardioides massiliensis</name>
    <dbReference type="NCBI Taxonomy" id="1325935"/>
    <lineage>
        <taxon>Bacteria</taxon>
        <taxon>Bacillati</taxon>
        <taxon>Actinomycetota</taxon>
        <taxon>Actinomycetes</taxon>
        <taxon>Propionibacteriales</taxon>
        <taxon>Nocardioidaceae</taxon>
        <taxon>Nocardioides</taxon>
    </lineage>
</organism>
<comment type="subcellular location">
    <subcellularLocation>
        <location evidence="1">Cell membrane</location>
        <topology evidence="1">Multi-pass membrane protein</topology>
    </subcellularLocation>
</comment>
<feature type="transmembrane region" description="Helical" evidence="6">
    <location>
        <begin position="287"/>
        <end position="304"/>
    </location>
</feature>
<evidence type="ECO:0000256" key="4">
    <source>
        <dbReference type="ARBA" id="ARBA00022989"/>
    </source>
</evidence>
<keyword evidence="4 6" id="KW-1133">Transmembrane helix</keyword>
<feature type="transmembrane region" description="Helical" evidence="6">
    <location>
        <begin position="351"/>
        <end position="369"/>
    </location>
</feature>
<evidence type="ECO:0000256" key="6">
    <source>
        <dbReference type="SAM" id="Phobius"/>
    </source>
</evidence>
<comment type="caution">
    <text evidence="7">The sequence shown here is derived from an EMBL/GenBank/DDBJ whole genome shotgun (WGS) entry which is preliminary data.</text>
</comment>
<evidence type="ECO:0000256" key="1">
    <source>
        <dbReference type="ARBA" id="ARBA00004651"/>
    </source>
</evidence>
<feature type="transmembrane region" description="Helical" evidence="6">
    <location>
        <begin position="172"/>
        <end position="189"/>
    </location>
</feature>
<dbReference type="PANTHER" id="PTHR23513">
    <property type="entry name" value="INTEGRAL MEMBRANE EFFLUX PROTEIN-RELATED"/>
    <property type="match status" value="1"/>
</dbReference>
<dbReference type="EMBL" id="JAUSQM010000001">
    <property type="protein sequence ID" value="MDP9820261.1"/>
    <property type="molecule type" value="Genomic_DNA"/>
</dbReference>
<dbReference type="Gene3D" id="1.20.1250.20">
    <property type="entry name" value="MFS general substrate transporter like domains"/>
    <property type="match status" value="1"/>
</dbReference>
<feature type="transmembrane region" description="Helical" evidence="6">
    <location>
        <begin position="46"/>
        <end position="67"/>
    </location>
</feature>
<feature type="transmembrane region" description="Helical" evidence="6">
    <location>
        <begin position="20"/>
        <end position="40"/>
    </location>
</feature>
<feature type="transmembrane region" description="Helical" evidence="6">
    <location>
        <begin position="310"/>
        <end position="330"/>
    </location>
</feature>
<dbReference type="PANTHER" id="PTHR23513:SF6">
    <property type="entry name" value="MAJOR FACILITATOR SUPERFAMILY ASSOCIATED DOMAIN-CONTAINING PROTEIN"/>
    <property type="match status" value="1"/>
</dbReference>
<dbReference type="Pfam" id="PF07690">
    <property type="entry name" value="MFS_1"/>
    <property type="match status" value="1"/>
</dbReference>
<keyword evidence="2" id="KW-1003">Cell membrane</keyword>
<dbReference type="CDD" id="cd06173">
    <property type="entry name" value="MFS_MefA_like"/>
    <property type="match status" value="1"/>
</dbReference>
<keyword evidence="5 6" id="KW-0472">Membrane</keyword>
<proteinExistence type="predicted"/>